<protein>
    <submittedName>
        <fullName evidence="2">Uncharacterized protein</fullName>
    </submittedName>
</protein>
<name>A0A445B3G5_ARAHY</name>
<dbReference type="AlphaFoldDB" id="A0A445B3G5"/>
<comment type="caution">
    <text evidence="2">The sequence shown here is derived from an EMBL/GenBank/DDBJ whole genome shotgun (WGS) entry which is preliminary data.</text>
</comment>
<dbReference type="Proteomes" id="UP000289738">
    <property type="component" value="Chromosome A10"/>
</dbReference>
<sequence>MDIGVDNNQHRLMFKRIFILYIQMAFLLPTTMNKVSLVHMAPIFRLDNITEWCKLTFQRFQGIIKMAEVKKKLKEMKEKEKKEKKKKKTKKKKSLNKTQRNQQKQENHPPEKNILLLVLSELMIKEAGLPSMEGHYDSSETMLEVNLGSENDPMFQTQTDQSNVNKPTDSILGLEEELVSDPVQQKMIIVQMETHSQSEPLDIVPIQVCMPPSQTTAASPMQIEPSPQSLPEQKN</sequence>
<gene>
    <name evidence="2" type="ORF">Ahy_A10g047790</name>
</gene>
<evidence type="ECO:0000313" key="2">
    <source>
        <dbReference type="EMBL" id="RYR33232.1"/>
    </source>
</evidence>
<accession>A0A445B3G5</accession>
<keyword evidence="3" id="KW-1185">Reference proteome</keyword>
<organism evidence="2 3">
    <name type="scientific">Arachis hypogaea</name>
    <name type="common">Peanut</name>
    <dbReference type="NCBI Taxonomy" id="3818"/>
    <lineage>
        <taxon>Eukaryota</taxon>
        <taxon>Viridiplantae</taxon>
        <taxon>Streptophyta</taxon>
        <taxon>Embryophyta</taxon>
        <taxon>Tracheophyta</taxon>
        <taxon>Spermatophyta</taxon>
        <taxon>Magnoliopsida</taxon>
        <taxon>eudicotyledons</taxon>
        <taxon>Gunneridae</taxon>
        <taxon>Pentapetalae</taxon>
        <taxon>rosids</taxon>
        <taxon>fabids</taxon>
        <taxon>Fabales</taxon>
        <taxon>Fabaceae</taxon>
        <taxon>Papilionoideae</taxon>
        <taxon>50 kb inversion clade</taxon>
        <taxon>dalbergioids sensu lato</taxon>
        <taxon>Dalbergieae</taxon>
        <taxon>Pterocarpus clade</taxon>
        <taxon>Arachis</taxon>
    </lineage>
</organism>
<reference evidence="2 3" key="1">
    <citation type="submission" date="2019-01" db="EMBL/GenBank/DDBJ databases">
        <title>Sequencing of cultivated peanut Arachis hypogaea provides insights into genome evolution and oil improvement.</title>
        <authorList>
            <person name="Chen X."/>
        </authorList>
    </citation>
    <scope>NUCLEOTIDE SEQUENCE [LARGE SCALE GENOMIC DNA]</scope>
    <source>
        <strain evidence="3">cv. Fuhuasheng</strain>
        <tissue evidence="2">Leaves</tissue>
    </source>
</reference>
<proteinExistence type="predicted"/>
<evidence type="ECO:0000256" key="1">
    <source>
        <dbReference type="SAM" id="MobiDB-lite"/>
    </source>
</evidence>
<feature type="compositionally biased region" description="Basic residues" evidence="1">
    <location>
        <begin position="82"/>
        <end position="95"/>
    </location>
</feature>
<feature type="region of interest" description="Disordered" evidence="1">
    <location>
        <begin position="76"/>
        <end position="111"/>
    </location>
</feature>
<evidence type="ECO:0000313" key="3">
    <source>
        <dbReference type="Proteomes" id="UP000289738"/>
    </source>
</evidence>
<feature type="region of interest" description="Disordered" evidence="1">
    <location>
        <begin position="211"/>
        <end position="235"/>
    </location>
</feature>
<feature type="compositionally biased region" description="Polar residues" evidence="1">
    <location>
        <begin position="212"/>
        <end position="235"/>
    </location>
</feature>
<dbReference type="EMBL" id="SDMP01000010">
    <property type="protein sequence ID" value="RYR33232.1"/>
    <property type="molecule type" value="Genomic_DNA"/>
</dbReference>